<proteinExistence type="predicted"/>
<name>A0A0V1KMM4_9BILA</name>
<dbReference type="Proteomes" id="UP000054721">
    <property type="component" value="Unassembled WGS sequence"/>
</dbReference>
<evidence type="ECO:0000313" key="1">
    <source>
        <dbReference type="EMBL" id="KRZ48479.1"/>
    </source>
</evidence>
<protein>
    <submittedName>
        <fullName evidence="1">Uncharacterized protein</fullName>
    </submittedName>
</protein>
<comment type="caution">
    <text evidence="1">The sequence shown here is derived from an EMBL/GenBank/DDBJ whole genome shotgun (WGS) entry which is preliminary data.</text>
</comment>
<dbReference type="EMBL" id="JYDW01000400">
    <property type="protein sequence ID" value="KRZ48479.1"/>
    <property type="molecule type" value="Genomic_DNA"/>
</dbReference>
<sequence length="84" mass="10022">MYFHHCRLTLFDEAIRWMDVDCRRSGAFQMEPDDNVSGPKAFAVSAEIAASITEMNPYPIYYPCILQMKKTLRRLYVHRYWKNL</sequence>
<organism evidence="1 2">
    <name type="scientific">Trichinella nativa</name>
    <dbReference type="NCBI Taxonomy" id="6335"/>
    <lineage>
        <taxon>Eukaryota</taxon>
        <taxon>Metazoa</taxon>
        <taxon>Ecdysozoa</taxon>
        <taxon>Nematoda</taxon>
        <taxon>Enoplea</taxon>
        <taxon>Dorylaimia</taxon>
        <taxon>Trichinellida</taxon>
        <taxon>Trichinellidae</taxon>
        <taxon>Trichinella</taxon>
    </lineage>
</organism>
<evidence type="ECO:0000313" key="2">
    <source>
        <dbReference type="Proteomes" id="UP000054721"/>
    </source>
</evidence>
<dbReference type="AlphaFoldDB" id="A0A0V1KMM4"/>
<gene>
    <name evidence="1" type="ORF">T02_438</name>
</gene>
<reference evidence="1 2" key="1">
    <citation type="submission" date="2015-05" db="EMBL/GenBank/DDBJ databases">
        <title>Evolution of Trichinella species and genotypes.</title>
        <authorList>
            <person name="Korhonen P.K."/>
            <person name="Edoardo P."/>
            <person name="Giuseppe L.R."/>
            <person name="Gasser R.B."/>
        </authorList>
    </citation>
    <scope>NUCLEOTIDE SEQUENCE [LARGE SCALE GENOMIC DNA]</scope>
    <source>
        <strain evidence="1">ISS10</strain>
    </source>
</reference>
<dbReference type="OrthoDB" id="63589at2759"/>
<accession>A0A0V1KMM4</accession>
<keyword evidence="2" id="KW-1185">Reference proteome</keyword>
<dbReference type="STRING" id="6335.A0A0V1KMM4"/>